<dbReference type="AlphaFoldDB" id="A0A4R3VYH6"/>
<reference evidence="1 2" key="1">
    <citation type="submission" date="2019-03" db="EMBL/GenBank/DDBJ databases">
        <title>Genomic Encyclopedia of Type Strains, Phase IV (KMG-IV): sequencing the most valuable type-strain genomes for metagenomic binning, comparative biology and taxonomic classification.</title>
        <authorList>
            <person name="Goeker M."/>
        </authorList>
    </citation>
    <scope>NUCLEOTIDE SEQUENCE [LARGE SCALE GENOMIC DNA]</scope>
    <source>
        <strain evidence="1 2">DSM 22362</strain>
    </source>
</reference>
<proteinExistence type="predicted"/>
<comment type="caution">
    <text evidence="1">The sequence shown here is derived from an EMBL/GenBank/DDBJ whole genome shotgun (WGS) entry which is preliminary data.</text>
</comment>
<dbReference type="OrthoDB" id="709810at2"/>
<evidence type="ECO:0000313" key="1">
    <source>
        <dbReference type="EMBL" id="TCV18783.1"/>
    </source>
</evidence>
<accession>A0A4R3VYH6</accession>
<organism evidence="1 2">
    <name type="scientific">Sphingobacterium alimentarium</name>
    <dbReference type="NCBI Taxonomy" id="797292"/>
    <lineage>
        <taxon>Bacteria</taxon>
        <taxon>Pseudomonadati</taxon>
        <taxon>Bacteroidota</taxon>
        <taxon>Sphingobacteriia</taxon>
        <taxon>Sphingobacteriales</taxon>
        <taxon>Sphingobacteriaceae</taxon>
        <taxon>Sphingobacterium</taxon>
    </lineage>
</organism>
<name>A0A4R3VYH6_9SPHI</name>
<gene>
    <name evidence="1" type="ORF">EDC17_100832</name>
</gene>
<keyword evidence="2" id="KW-1185">Reference proteome</keyword>
<protein>
    <submittedName>
        <fullName evidence="1">Uncharacterized protein</fullName>
    </submittedName>
</protein>
<dbReference type="Proteomes" id="UP000295197">
    <property type="component" value="Unassembled WGS sequence"/>
</dbReference>
<sequence length="123" mass="14428">MNKLILVESIELGNLVIQGFIVDKGNNVLSYSIFVSGFEEPLIDMSVDVEKNVHISVNKNAAQYINSKKTQDKKKRKEYFKQFYKYILESEKRASYMVFKKQKLNYIRNSADLLEIKKMYISD</sequence>
<dbReference type="RefSeq" id="WP_132776982.1">
    <property type="nucleotide sequence ID" value="NZ_SMBZ01000008.1"/>
</dbReference>
<evidence type="ECO:0000313" key="2">
    <source>
        <dbReference type="Proteomes" id="UP000295197"/>
    </source>
</evidence>
<dbReference type="EMBL" id="SMBZ01000008">
    <property type="protein sequence ID" value="TCV18783.1"/>
    <property type="molecule type" value="Genomic_DNA"/>
</dbReference>